<feature type="transmembrane region" description="Helical" evidence="11">
    <location>
        <begin position="706"/>
        <end position="735"/>
    </location>
</feature>
<feature type="transmembrane region" description="Helical" evidence="11">
    <location>
        <begin position="526"/>
        <end position="546"/>
    </location>
</feature>
<dbReference type="UniPathway" id="UPA00196"/>
<dbReference type="CDD" id="cd16023">
    <property type="entry name" value="GPI_EPT_3"/>
    <property type="match status" value="1"/>
</dbReference>
<name>R4X861_TAPDE</name>
<dbReference type="PANTHER" id="PTHR23071:SF1">
    <property type="entry name" value="GPI ETHANOLAMINE PHOSPHATE TRANSFERASE 3"/>
    <property type="match status" value="1"/>
</dbReference>
<comment type="pathway">
    <text evidence="2">Glycolipid biosynthesis; glycosylphosphatidylinositol-anchor biosynthesis.</text>
</comment>
<dbReference type="GO" id="GO:0051377">
    <property type="term" value="F:mannose-ethanolamine phosphotransferase activity"/>
    <property type="evidence" value="ECO:0007669"/>
    <property type="project" value="InterPro"/>
</dbReference>
<dbReference type="Gene3D" id="3.40.720.10">
    <property type="entry name" value="Alkaline Phosphatase, subunit A"/>
    <property type="match status" value="1"/>
</dbReference>
<keyword evidence="13" id="KW-1185">Reference proteome</keyword>
<dbReference type="eggNOG" id="KOG2126">
    <property type="taxonomic scope" value="Eukaryota"/>
</dbReference>
<comment type="subcellular location">
    <subcellularLocation>
        <location evidence="1">Endoplasmic reticulum membrane</location>
        <topology evidence="1">Multi-pass membrane protein</topology>
    </subcellularLocation>
</comment>
<dbReference type="OrthoDB" id="272139at2759"/>
<keyword evidence="5" id="KW-0808">Transferase</keyword>
<evidence type="ECO:0000256" key="1">
    <source>
        <dbReference type="ARBA" id="ARBA00004477"/>
    </source>
</evidence>
<feature type="transmembrane region" description="Helical" evidence="11">
    <location>
        <begin position="876"/>
        <end position="901"/>
    </location>
</feature>
<comment type="caution">
    <text evidence="12">The sequence shown here is derived from an EMBL/GenBank/DDBJ whole genome shotgun (WGS) entry which is preliminary data.</text>
</comment>
<dbReference type="Pfam" id="PF01663">
    <property type="entry name" value="Phosphodiest"/>
    <property type="match status" value="1"/>
</dbReference>
<dbReference type="Proteomes" id="UP000013776">
    <property type="component" value="Unassembled WGS sequence"/>
</dbReference>
<feature type="transmembrane region" description="Helical" evidence="11">
    <location>
        <begin position="558"/>
        <end position="577"/>
    </location>
</feature>
<evidence type="ECO:0000256" key="6">
    <source>
        <dbReference type="ARBA" id="ARBA00022692"/>
    </source>
</evidence>
<evidence type="ECO:0000256" key="10">
    <source>
        <dbReference type="ARBA" id="ARBA00023180"/>
    </source>
</evidence>
<feature type="transmembrane region" description="Helical" evidence="11">
    <location>
        <begin position="841"/>
        <end position="864"/>
    </location>
</feature>
<evidence type="ECO:0000256" key="9">
    <source>
        <dbReference type="ARBA" id="ARBA00023136"/>
    </source>
</evidence>
<keyword evidence="4" id="KW-0337">GPI-anchor biosynthesis</keyword>
<keyword evidence="10" id="KW-0325">Glycoprotein</keyword>
<accession>R4X861</accession>
<dbReference type="STRING" id="1097556.R4X861"/>
<organism evidence="12 13">
    <name type="scientific">Taphrina deformans (strain PYCC 5710 / ATCC 11124 / CBS 356.35 / IMI 108563 / JCM 9778 / NBRC 8474)</name>
    <name type="common">Peach leaf curl fungus</name>
    <name type="synonym">Lalaria deformans</name>
    <dbReference type="NCBI Taxonomy" id="1097556"/>
    <lineage>
        <taxon>Eukaryota</taxon>
        <taxon>Fungi</taxon>
        <taxon>Dikarya</taxon>
        <taxon>Ascomycota</taxon>
        <taxon>Taphrinomycotina</taxon>
        <taxon>Taphrinomycetes</taxon>
        <taxon>Taphrinales</taxon>
        <taxon>Taphrinaceae</taxon>
        <taxon>Taphrina</taxon>
    </lineage>
</organism>
<reference evidence="12 13" key="1">
    <citation type="journal article" date="2013" name="MBio">
        <title>Genome sequencing of the plant pathogen Taphrina deformans, the causal agent of peach leaf curl.</title>
        <authorList>
            <person name="Cisse O.H."/>
            <person name="Almeida J.M.G.C.F."/>
            <person name="Fonseca A."/>
            <person name="Kumar A.A."/>
            <person name="Salojaervi J."/>
            <person name="Overmyer K."/>
            <person name="Hauser P.M."/>
            <person name="Pagni M."/>
        </authorList>
    </citation>
    <scope>NUCLEOTIDE SEQUENCE [LARGE SCALE GENOMIC DNA]</scope>
    <source>
        <strain evidence="13">PYCC 5710 / ATCC 11124 / CBS 356.35 / IMI 108563 / JCM 9778 / NBRC 8474</strain>
    </source>
</reference>
<keyword evidence="7" id="KW-0256">Endoplasmic reticulum</keyword>
<protein>
    <submittedName>
        <fullName evidence="12">Phosphoethanolamine N-methyltransferase</fullName>
    </submittedName>
</protein>
<evidence type="ECO:0000256" key="2">
    <source>
        <dbReference type="ARBA" id="ARBA00004687"/>
    </source>
</evidence>
<proteinExistence type="inferred from homology"/>
<feature type="transmembrane region" description="Helical" evidence="11">
    <location>
        <begin position="458"/>
        <end position="477"/>
    </location>
</feature>
<feature type="transmembrane region" description="Helical" evidence="11">
    <location>
        <begin position="747"/>
        <end position="765"/>
    </location>
</feature>
<feature type="transmembrane region" description="Helical" evidence="11">
    <location>
        <begin position="589"/>
        <end position="609"/>
    </location>
</feature>
<dbReference type="InterPro" id="IPR017850">
    <property type="entry name" value="Alkaline_phosphatase_core_sf"/>
</dbReference>
<dbReference type="GO" id="GO:0005789">
    <property type="term" value="C:endoplasmic reticulum membrane"/>
    <property type="evidence" value="ECO:0007669"/>
    <property type="project" value="UniProtKB-SubCell"/>
</dbReference>
<dbReference type="EMBL" id="CAHR02000039">
    <property type="protein sequence ID" value="CCG81447.1"/>
    <property type="molecule type" value="Genomic_DNA"/>
</dbReference>
<dbReference type="PANTHER" id="PTHR23071">
    <property type="entry name" value="PHOSPHATIDYLINOSITOL GLYCAN"/>
    <property type="match status" value="1"/>
</dbReference>
<keyword evidence="9 11" id="KW-0472">Membrane</keyword>
<dbReference type="InterPro" id="IPR039524">
    <property type="entry name" value="PIGO/GPI13"/>
</dbReference>
<evidence type="ECO:0000256" key="3">
    <source>
        <dbReference type="ARBA" id="ARBA00008695"/>
    </source>
</evidence>
<dbReference type="SUPFAM" id="SSF53649">
    <property type="entry name" value="Alkaline phosphatase-like"/>
    <property type="match status" value="1"/>
</dbReference>
<evidence type="ECO:0000256" key="7">
    <source>
        <dbReference type="ARBA" id="ARBA00022824"/>
    </source>
</evidence>
<keyword evidence="8 11" id="KW-1133">Transmembrane helix</keyword>
<sequence>MKQQVATVLLLSLLHFLALFLFCNGFLLTRVSLDNTSVPKTPPTQSTFSKVVILVIDALRYDFATPQNGSSPFWNHFPILAQHVDKSPGHAYLSKFIADPPTTTLQRLKGLTTGSLPTFIDASSNFAGDAITEDNLILQLRRAGKKIAFAGDDTWQALFPGAFESELNFPFESLNVWDLDTVDNGVHHHLLDSPAAFFSSTVRNKWDVVIAHALGLDHAGHRYGPNHEETTRKLQEMNSWIQEIITAIDEDTLFVVMGDHGMNPFGDHGGDSPEELEAALFMYSKRALFSRSTTDKYGSRGVAQIDLVPTLALLMGLPIPFNNLGSPIPQAFSNKSALTFESAISLCTEQIERYISVYVENSASIKQMLNTMNQDYDVRTRRSAAWQRDVLTIFRQQWAQYHMPSIWYSLLFVVSIIAFETGLFFSHSSSRILDVLAGSLAVQSTFFFQALKTLISDQARWLGIFSGLLILVLYLLVRPIDRRSVSELDTTQRDGFNTPDVVSILAIILHLGTFASNSFTIHEDRITLFLLGVILLPVLLGTFGLSRAGTRLNRLWKIAPVIGIMVLSRFASSVRLCREEQGQSCTSNFHTIPAGITFPLTLVLGLSVSQTFQACLNLEAQSLPTTRRWVYFSVDFILLLSWLHWLLDYLALTDLKLYIARTLLTCVSFAPLVWYKLPLPISFRVGNLRLVIDGADSVLSKSYLQLVLPCMCLFVFLSRAVGSVSILCLLLSLLCTRSAEIARVTRHSRIFSIVLPFELAFLHFFSTGHQMALPFIQWDLAFLASRGILYPLSPMLVIGNAFASFFVVALAIPVLTLWSVGSDSGGVDGEPVAEQDKSSSVTKAMVGCMTLHTLLTFSTMVFATHFRRHLMVWKIFAPRFMCAALIMLVTDATFLIASLALSLSQYKITELVKTIQGILPNNNGKGNMNYAIIV</sequence>
<dbReference type="VEuPathDB" id="FungiDB:TAPDE_001219"/>
<evidence type="ECO:0000256" key="4">
    <source>
        <dbReference type="ARBA" id="ARBA00022502"/>
    </source>
</evidence>
<dbReference type="AlphaFoldDB" id="R4X861"/>
<keyword evidence="6 11" id="KW-0812">Transmembrane</keyword>
<dbReference type="GO" id="GO:0006506">
    <property type="term" value="P:GPI anchor biosynthetic process"/>
    <property type="evidence" value="ECO:0007669"/>
    <property type="project" value="UniProtKB-UniPathway"/>
</dbReference>
<feature type="transmembrane region" description="Helical" evidence="11">
    <location>
        <begin position="629"/>
        <end position="647"/>
    </location>
</feature>
<dbReference type="InterPro" id="IPR037675">
    <property type="entry name" value="PIG-O_N"/>
</dbReference>
<evidence type="ECO:0000256" key="8">
    <source>
        <dbReference type="ARBA" id="ARBA00022989"/>
    </source>
</evidence>
<evidence type="ECO:0000256" key="5">
    <source>
        <dbReference type="ARBA" id="ARBA00022679"/>
    </source>
</evidence>
<evidence type="ECO:0000313" key="13">
    <source>
        <dbReference type="Proteomes" id="UP000013776"/>
    </source>
</evidence>
<evidence type="ECO:0000256" key="11">
    <source>
        <dbReference type="SAM" id="Phobius"/>
    </source>
</evidence>
<dbReference type="InterPro" id="IPR002591">
    <property type="entry name" value="Phosphodiest/P_Trfase"/>
</dbReference>
<feature type="transmembrane region" description="Helical" evidence="11">
    <location>
        <begin position="406"/>
        <end position="425"/>
    </location>
</feature>
<feature type="transmembrane region" description="Helical" evidence="11">
    <location>
        <begin position="432"/>
        <end position="452"/>
    </location>
</feature>
<gene>
    <name evidence="12" type="ORF">TAPDE_001219</name>
</gene>
<comment type="similarity">
    <text evidence="3">Belongs to the PIGG/PIGN/PIGO family. PIGO subfamily.</text>
</comment>
<evidence type="ECO:0000313" key="12">
    <source>
        <dbReference type="EMBL" id="CCG81447.1"/>
    </source>
</evidence>